<dbReference type="InterPro" id="IPR036397">
    <property type="entry name" value="RNaseH_sf"/>
</dbReference>
<accession>A0A1W0X409</accession>
<dbReference type="EMBL" id="MTYJ01000019">
    <property type="protein sequence ID" value="OQV22168.1"/>
    <property type="molecule type" value="Genomic_DNA"/>
</dbReference>
<reference evidence="2" key="1">
    <citation type="submission" date="2017-01" db="EMBL/GenBank/DDBJ databases">
        <title>Comparative genomics of anhydrobiosis in the tardigrade Hypsibius dujardini.</title>
        <authorList>
            <person name="Yoshida Y."/>
            <person name="Koutsovoulos G."/>
            <person name="Laetsch D."/>
            <person name="Stevens L."/>
            <person name="Kumar S."/>
            <person name="Horikawa D."/>
            <person name="Ishino K."/>
            <person name="Komine S."/>
            <person name="Tomita M."/>
            <person name="Blaxter M."/>
            <person name="Arakawa K."/>
        </authorList>
    </citation>
    <scope>NUCLEOTIDE SEQUENCE [LARGE SCALE GENOMIC DNA]</scope>
    <source>
        <strain evidence="2">Z151</strain>
    </source>
</reference>
<dbReference type="Gene3D" id="3.30.420.10">
    <property type="entry name" value="Ribonuclease H-like superfamily/Ribonuclease H"/>
    <property type="match status" value="1"/>
</dbReference>
<keyword evidence="2" id="KW-1185">Reference proteome</keyword>
<evidence type="ECO:0008006" key="3">
    <source>
        <dbReference type="Google" id="ProtNLM"/>
    </source>
</evidence>
<comment type="caution">
    <text evidence="1">The sequence shown here is derived from an EMBL/GenBank/DDBJ whole genome shotgun (WGS) entry which is preliminary data.</text>
</comment>
<sequence length="240" mass="27947">MDSSRTTSQNLEGKVRKKCRVHALSNKQAKQRLDRGLRFLCYINGRKWKNVITIDRPGFIRHDVNGIRKIYFEIREERSPESWTKFWKEFHPKGVMFVAGVCCRRKTAIRFVKLGAKINNEYHIQHVSKPLFKNDIRKIFLGELINKVVFHHDSAPAHSSGTTQEWFRNSGVTFIPKEHWMGNNPDLAPWILLTVGVRNTWFSSPGSERIVQNRLFQGLIGPDTKEFQAGTLGKYSFRFT</sequence>
<dbReference type="AlphaFoldDB" id="A0A1W0X409"/>
<name>A0A1W0X409_HYPEX</name>
<evidence type="ECO:0000313" key="1">
    <source>
        <dbReference type="EMBL" id="OQV22168.1"/>
    </source>
</evidence>
<protein>
    <recommendedName>
        <fullName evidence="3">Tc1-like transposase DDE domain-containing protein</fullName>
    </recommendedName>
</protein>
<proteinExistence type="predicted"/>
<organism evidence="1 2">
    <name type="scientific">Hypsibius exemplaris</name>
    <name type="common">Freshwater tardigrade</name>
    <dbReference type="NCBI Taxonomy" id="2072580"/>
    <lineage>
        <taxon>Eukaryota</taxon>
        <taxon>Metazoa</taxon>
        <taxon>Ecdysozoa</taxon>
        <taxon>Tardigrada</taxon>
        <taxon>Eutardigrada</taxon>
        <taxon>Parachela</taxon>
        <taxon>Hypsibioidea</taxon>
        <taxon>Hypsibiidae</taxon>
        <taxon>Hypsibius</taxon>
    </lineage>
</organism>
<gene>
    <name evidence="1" type="ORF">BV898_04015</name>
</gene>
<evidence type="ECO:0000313" key="2">
    <source>
        <dbReference type="Proteomes" id="UP000192578"/>
    </source>
</evidence>
<dbReference type="GO" id="GO:0003676">
    <property type="term" value="F:nucleic acid binding"/>
    <property type="evidence" value="ECO:0007669"/>
    <property type="project" value="InterPro"/>
</dbReference>
<dbReference type="Proteomes" id="UP000192578">
    <property type="component" value="Unassembled WGS sequence"/>
</dbReference>